<evidence type="ECO:0000256" key="4">
    <source>
        <dbReference type="PROSITE-ProRule" id="PRU00433"/>
    </source>
</evidence>
<dbReference type="PROSITE" id="PS51007">
    <property type="entry name" value="CYTC"/>
    <property type="match status" value="1"/>
</dbReference>
<dbReference type="InterPro" id="IPR036909">
    <property type="entry name" value="Cyt_c-like_dom_sf"/>
</dbReference>
<dbReference type="InterPro" id="IPR011989">
    <property type="entry name" value="ARM-like"/>
</dbReference>
<dbReference type="PANTHER" id="PTHR33546">
    <property type="entry name" value="LARGE, MULTIFUNCTIONAL SECRETED PROTEIN-RELATED"/>
    <property type="match status" value="1"/>
</dbReference>
<reference evidence="7 8" key="1">
    <citation type="submission" date="2022-06" db="EMBL/GenBank/DDBJ databases">
        <title>Runella sp. S5 genome sequencing.</title>
        <authorList>
            <person name="Park S."/>
        </authorList>
    </citation>
    <scope>NUCLEOTIDE SEQUENCE [LARGE SCALE GENOMIC DNA]</scope>
    <source>
        <strain evidence="7 8">S5</strain>
    </source>
</reference>
<keyword evidence="2 4" id="KW-0479">Metal-binding</keyword>
<name>A0ABT1FTM5_9BACT</name>
<dbReference type="SUPFAM" id="SSF46626">
    <property type="entry name" value="Cytochrome c"/>
    <property type="match status" value="1"/>
</dbReference>
<dbReference type="SUPFAM" id="SSF50952">
    <property type="entry name" value="Soluble quinoprotein glucose dehydrogenase"/>
    <property type="match status" value="1"/>
</dbReference>
<dbReference type="InterPro" id="IPR011041">
    <property type="entry name" value="Quinoprot_gluc/sorb_DH_b-prop"/>
</dbReference>
<evidence type="ECO:0000259" key="6">
    <source>
        <dbReference type="PROSITE" id="PS51007"/>
    </source>
</evidence>
<keyword evidence="5" id="KW-0472">Membrane</keyword>
<feature type="transmembrane region" description="Helical" evidence="5">
    <location>
        <begin position="20"/>
        <end position="38"/>
    </location>
</feature>
<protein>
    <submittedName>
        <fullName evidence="7">Dehydrogenase</fullName>
    </submittedName>
</protein>
<dbReference type="SUPFAM" id="SSF48371">
    <property type="entry name" value="ARM repeat"/>
    <property type="match status" value="1"/>
</dbReference>
<dbReference type="Gene3D" id="1.10.760.10">
    <property type="entry name" value="Cytochrome c-like domain"/>
    <property type="match status" value="1"/>
</dbReference>
<keyword evidence="5" id="KW-1133">Transmembrane helix</keyword>
<keyword evidence="1 4" id="KW-0349">Heme</keyword>
<dbReference type="Gene3D" id="1.25.10.10">
    <property type="entry name" value="Leucine-rich Repeat Variant"/>
    <property type="match status" value="1"/>
</dbReference>
<evidence type="ECO:0000313" key="7">
    <source>
        <dbReference type="EMBL" id="MCP1385114.1"/>
    </source>
</evidence>
<dbReference type="InterPro" id="IPR011042">
    <property type="entry name" value="6-blade_b-propeller_TolB-like"/>
</dbReference>
<dbReference type="RefSeq" id="WP_253531235.1">
    <property type="nucleotide sequence ID" value="NZ_JAMZEL010000011.1"/>
</dbReference>
<evidence type="ECO:0000256" key="3">
    <source>
        <dbReference type="ARBA" id="ARBA00023004"/>
    </source>
</evidence>
<evidence type="ECO:0000256" key="5">
    <source>
        <dbReference type="SAM" id="Phobius"/>
    </source>
</evidence>
<sequence length="863" mass="96295">MTRFNLKAKLYRKFWTYSRGSICVGLAGGMSIFALLSTQQKDGPSPAKTPAEEKLTFQLEPGFKIQLVAAEPMIQAPVVVTFDEDGRLWVVEMRGFMPTIDGEGEEKPVGRISVLEDKNGDGTMDHSTVFLDGLVMPRAIALVKGGALVAANNSLWLAQDLDGNLKAESKILLDSTYARNGLPEHTDNGLMLNTDNWIYNAKSRLRYRLEDGKWRRDSTEFRGQWGMSHDDEGRLYYNYNWSQLHGDLVPPNYLSRNKNHTPTTGIDHGFTIDRRIYPIRPNPAVNRGYIPGTLDATGRLLEFTAACSPLVLRGGVFPKEYNGNVFVCEPAGNLIKRNVVDKTGFMVSARDPHPGKEFLASTDERFRPVALTTGPDGALYVADMYRGLIQHGAYVTPYLKEQTLTRKLMQPINRGRIWRIVPADWKPTKPRKLSKASSAELVAALSHTEGWQRDMAQRLLVERNDKQSIPLLTDLVLNGANHLARFHALWTLEGLHSTSADLLFILLVDKNPLVSANALRLLEPFAKKDATVRVKLQQIMGQIEENAAPEQVLQMALSAYVLEPEAAQPLLARILTKNITFPLMRDAVMSSLYNREFNFLASLLKSPQWQTSQPEKEIFLEMLTTAVVRKRDAKEMSALLAMLDVDKASFGWQQKTMLTAMSIQGKNRKLKPIRLSSAPTLFARTDWEPLQKTRLQTASALFEWPGHVAQASQVQQSLLNDEQQQQFALGRQHYLTTCAGCHGSDGAGLSRFGPPLVESSWVLGDEKRLALIVLHGMEGPLDVAGKLYDVPDILPVMPSHSTMDDGAIMAILMYIRNEWGNNAGPVSKGIVGKTRHTSQGRVVPWTAKELNQYVSQATEQKAK</sequence>
<evidence type="ECO:0000256" key="2">
    <source>
        <dbReference type="ARBA" id="ARBA00022723"/>
    </source>
</evidence>
<gene>
    <name evidence="7" type="ORF">NCI00_21930</name>
</gene>
<dbReference type="Gene3D" id="2.120.10.30">
    <property type="entry name" value="TolB, C-terminal domain"/>
    <property type="match status" value="1"/>
</dbReference>
<organism evidence="7 8">
    <name type="scientific">Runella salmonicolor</name>
    <dbReference type="NCBI Taxonomy" id="2950278"/>
    <lineage>
        <taxon>Bacteria</taxon>
        <taxon>Pseudomonadati</taxon>
        <taxon>Bacteroidota</taxon>
        <taxon>Cytophagia</taxon>
        <taxon>Cytophagales</taxon>
        <taxon>Spirosomataceae</taxon>
        <taxon>Runella</taxon>
    </lineage>
</organism>
<keyword evidence="5" id="KW-0812">Transmembrane</keyword>
<dbReference type="Pfam" id="PF23500">
    <property type="entry name" value="DUF7133"/>
    <property type="match status" value="1"/>
</dbReference>
<feature type="domain" description="Cytochrome c" evidence="6">
    <location>
        <begin position="725"/>
        <end position="819"/>
    </location>
</feature>
<evidence type="ECO:0000313" key="8">
    <source>
        <dbReference type="Proteomes" id="UP001204772"/>
    </source>
</evidence>
<dbReference type="InterPro" id="IPR009056">
    <property type="entry name" value="Cyt_c-like_dom"/>
</dbReference>
<dbReference type="InterPro" id="IPR055557">
    <property type="entry name" value="DUF7133"/>
</dbReference>
<accession>A0ABT1FTM5</accession>
<keyword evidence="8" id="KW-1185">Reference proteome</keyword>
<proteinExistence type="predicted"/>
<dbReference type="Proteomes" id="UP001204772">
    <property type="component" value="Unassembled WGS sequence"/>
</dbReference>
<comment type="caution">
    <text evidence="7">The sequence shown here is derived from an EMBL/GenBank/DDBJ whole genome shotgun (WGS) entry which is preliminary data.</text>
</comment>
<dbReference type="InterPro" id="IPR016024">
    <property type="entry name" value="ARM-type_fold"/>
</dbReference>
<keyword evidence="3 4" id="KW-0408">Iron</keyword>
<evidence type="ECO:0000256" key="1">
    <source>
        <dbReference type="ARBA" id="ARBA00022617"/>
    </source>
</evidence>
<dbReference type="PANTHER" id="PTHR33546:SF1">
    <property type="entry name" value="LARGE, MULTIFUNCTIONAL SECRETED PROTEIN"/>
    <property type="match status" value="1"/>
</dbReference>
<dbReference type="EMBL" id="JAMZEL010000011">
    <property type="protein sequence ID" value="MCP1385114.1"/>
    <property type="molecule type" value="Genomic_DNA"/>
</dbReference>